<sequence>MRTSESISFSFSLAFSLVLILILMAKATHAVPASVRRTINSEYTEMRKIVLGAPGGKRNPDWILGFYGDDVYLNEDDRKVFDKKLDLTVGRCRDDCSGAFSKGIYSLLKDHKAGGIKHGKNTVIIKVMLEIGNNAWGEVKALKDAGLYVDSGLANVIGGVMMDKTIEYKNAKLDQSDFNPANFLVGGTQTSKGLVLKTPMTEAQLVDWGYPGVFKVKNGITEAEVNAIAIAQNEYPELRSIPSHCIQLKITVQLPDGTSQVVRLTQSGFQETLAQYEPLKLVTIQVLPTGEPPDYSKKVLGY</sequence>
<dbReference type="Proteomes" id="UP001163835">
    <property type="component" value="Unassembled WGS sequence"/>
</dbReference>
<dbReference type="EMBL" id="MU794980">
    <property type="protein sequence ID" value="KAJ3813924.1"/>
    <property type="molecule type" value="Genomic_DNA"/>
</dbReference>
<accession>A0ACC1UA26</accession>
<keyword evidence="2" id="KW-1185">Reference proteome</keyword>
<organism evidence="1 2">
    <name type="scientific">Lentinula aff. lateritia</name>
    <dbReference type="NCBI Taxonomy" id="2804960"/>
    <lineage>
        <taxon>Eukaryota</taxon>
        <taxon>Fungi</taxon>
        <taxon>Dikarya</taxon>
        <taxon>Basidiomycota</taxon>
        <taxon>Agaricomycotina</taxon>
        <taxon>Agaricomycetes</taxon>
        <taxon>Agaricomycetidae</taxon>
        <taxon>Agaricales</taxon>
        <taxon>Marasmiineae</taxon>
        <taxon>Omphalotaceae</taxon>
        <taxon>Lentinula</taxon>
    </lineage>
</organism>
<gene>
    <name evidence="1" type="ORF">F5876DRAFT_62719</name>
</gene>
<reference evidence="1" key="1">
    <citation type="submission" date="2022-09" db="EMBL/GenBank/DDBJ databases">
        <title>A Global Phylogenomic Analysis of the Shiitake Genus Lentinula.</title>
        <authorList>
            <consortium name="DOE Joint Genome Institute"/>
            <person name="Sierra-Patev S."/>
            <person name="Min B."/>
            <person name="Naranjo-Ortiz M."/>
            <person name="Looney B."/>
            <person name="Konkel Z."/>
            <person name="Slot J.C."/>
            <person name="Sakamoto Y."/>
            <person name="Steenwyk J.L."/>
            <person name="Rokas A."/>
            <person name="Carro J."/>
            <person name="Camarero S."/>
            <person name="Ferreira P."/>
            <person name="Molpeceres G."/>
            <person name="Ruiz-Duenas F.J."/>
            <person name="Serrano A."/>
            <person name="Henrissat B."/>
            <person name="Drula E."/>
            <person name="Hughes K.W."/>
            <person name="Mata J.L."/>
            <person name="Ishikawa N.K."/>
            <person name="Vargas-Isla R."/>
            <person name="Ushijima S."/>
            <person name="Smith C.A."/>
            <person name="Ahrendt S."/>
            <person name="Andreopoulos W."/>
            <person name="He G."/>
            <person name="Labutti K."/>
            <person name="Lipzen A."/>
            <person name="Ng V."/>
            <person name="Riley R."/>
            <person name="Sandor L."/>
            <person name="Barry K."/>
            <person name="Martinez A.T."/>
            <person name="Xiao Y."/>
            <person name="Gibbons J.G."/>
            <person name="Terashima K."/>
            <person name="Grigoriev I.V."/>
            <person name="Hibbett D.S."/>
        </authorList>
    </citation>
    <scope>NUCLEOTIDE SEQUENCE</scope>
    <source>
        <strain evidence="1">TMI1499</strain>
    </source>
</reference>
<evidence type="ECO:0000313" key="2">
    <source>
        <dbReference type="Proteomes" id="UP001163835"/>
    </source>
</evidence>
<protein>
    <submittedName>
        <fullName evidence="1">Uncharacterized protein</fullName>
    </submittedName>
</protein>
<proteinExistence type="predicted"/>
<name>A0ACC1UA26_9AGAR</name>
<evidence type="ECO:0000313" key="1">
    <source>
        <dbReference type="EMBL" id="KAJ3813924.1"/>
    </source>
</evidence>
<comment type="caution">
    <text evidence="1">The sequence shown here is derived from an EMBL/GenBank/DDBJ whole genome shotgun (WGS) entry which is preliminary data.</text>
</comment>